<gene>
    <name evidence="1" type="ORF">F2Q69_00024267</name>
</gene>
<name>A0A8S9Q8G3_BRACR</name>
<evidence type="ECO:0000313" key="2">
    <source>
        <dbReference type="Proteomes" id="UP000712600"/>
    </source>
</evidence>
<accession>A0A8S9Q8G3</accession>
<reference evidence="1" key="1">
    <citation type="submission" date="2019-12" db="EMBL/GenBank/DDBJ databases">
        <title>Genome sequencing and annotation of Brassica cretica.</title>
        <authorList>
            <person name="Studholme D.J."/>
            <person name="Sarris P."/>
        </authorList>
    </citation>
    <scope>NUCLEOTIDE SEQUENCE</scope>
    <source>
        <strain evidence="1">PFS-109/04</strain>
        <tissue evidence="1">Leaf</tissue>
    </source>
</reference>
<dbReference type="Proteomes" id="UP000712600">
    <property type="component" value="Unassembled WGS sequence"/>
</dbReference>
<sequence>MTFLGIRQKVVGWSDEIPTNTFFRQNDTDELVRQKFVGIGLFRRISDDFGPQNPPVFLNFSLTLPEVTADADPKVVETKGAKKQKANNNTFLWKYIKKVDNLEMIQRRDFSPVFACTDSLRLRSGSSLRIVVLTFAHFSSLNFQSRLTCLPNYLFFESARGGRLVPQDPLKMSLSKVVRVFETEAATHASRGLVREIMLPMQSSGKSSNGEDSETLACLILPMPRFFPIDKVKTSIEADRF</sequence>
<evidence type="ECO:0000313" key="1">
    <source>
        <dbReference type="EMBL" id="KAF3537341.1"/>
    </source>
</evidence>
<dbReference type="AlphaFoldDB" id="A0A8S9Q8G3"/>
<organism evidence="1 2">
    <name type="scientific">Brassica cretica</name>
    <name type="common">Mustard</name>
    <dbReference type="NCBI Taxonomy" id="69181"/>
    <lineage>
        <taxon>Eukaryota</taxon>
        <taxon>Viridiplantae</taxon>
        <taxon>Streptophyta</taxon>
        <taxon>Embryophyta</taxon>
        <taxon>Tracheophyta</taxon>
        <taxon>Spermatophyta</taxon>
        <taxon>Magnoliopsida</taxon>
        <taxon>eudicotyledons</taxon>
        <taxon>Gunneridae</taxon>
        <taxon>Pentapetalae</taxon>
        <taxon>rosids</taxon>
        <taxon>malvids</taxon>
        <taxon>Brassicales</taxon>
        <taxon>Brassicaceae</taxon>
        <taxon>Brassiceae</taxon>
        <taxon>Brassica</taxon>
    </lineage>
</organism>
<proteinExistence type="predicted"/>
<comment type="caution">
    <text evidence="1">The sequence shown here is derived from an EMBL/GenBank/DDBJ whole genome shotgun (WGS) entry which is preliminary data.</text>
</comment>
<dbReference type="EMBL" id="QGKX02001290">
    <property type="protein sequence ID" value="KAF3537341.1"/>
    <property type="molecule type" value="Genomic_DNA"/>
</dbReference>
<protein>
    <submittedName>
        <fullName evidence="1">Uncharacterized protein</fullName>
    </submittedName>
</protein>